<dbReference type="Proteomes" id="UP001163321">
    <property type="component" value="Chromosome 7"/>
</dbReference>
<gene>
    <name evidence="1" type="ORF">PsorP6_014460</name>
</gene>
<evidence type="ECO:0000313" key="1">
    <source>
        <dbReference type="EMBL" id="KAI9909178.1"/>
    </source>
</evidence>
<keyword evidence="2" id="KW-1185">Reference proteome</keyword>
<name>A0ACC0VTL0_9STRA</name>
<reference evidence="1 2" key="1">
    <citation type="journal article" date="2022" name="bioRxiv">
        <title>The genome of the oomycete Peronosclerospora sorghi, a cosmopolitan pathogen of maize and sorghum, is inflated with dispersed pseudogenes.</title>
        <authorList>
            <person name="Fletcher K."/>
            <person name="Martin F."/>
            <person name="Isakeit T."/>
            <person name="Cavanaugh K."/>
            <person name="Magill C."/>
            <person name="Michelmore R."/>
        </authorList>
    </citation>
    <scope>NUCLEOTIDE SEQUENCE [LARGE SCALE GENOMIC DNA]</scope>
    <source>
        <strain evidence="1">P6</strain>
    </source>
</reference>
<dbReference type="EMBL" id="CM047586">
    <property type="protein sequence ID" value="KAI9909178.1"/>
    <property type="molecule type" value="Genomic_DNA"/>
</dbReference>
<organism evidence="1 2">
    <name type="scientific">Peronosclerospora sorghi</name>
    <dbReference type="NCBI Taxonomy" id="230839"/>
    <lineage>
        <taxon>Eukaryota</taxon>
        <taxon>Sar</taxon>
        <taxon>Stramenopiles</taxon>
        <taxon>Oomycota</taxon>
        <taxon>Peronosporomycetes</taxon>
        <taxon>Peronosporales</taxon>
        <taxon>Peronosporaceae</taxon>
        <taxon>Peronosclerospora</taxon>
    </lineage>
</organism>
<protein>
    <submittedName>
        <fullName evidence="1">Uncharacterized protein</fullName>
    </submittedName>
</protein>
<sequence>MRLKSGDRHTVALEGQQGNYDEGTDVDILLGDVEGNKTFATANYLKSEKSDAAKYGYTQFEKNELWWLHDPTHSAMFKVQRPLLAVKFDKQNCQTYRTIPTLNPVGTVSSINFKQSFNRVRMTRDAIGHITPRTPGENHKNAVL</sequence>
<comment type="caution">
    <text evidence="1">The sequence shown here is derived from an EMBL/GenBank/DDBJ whole genome shotgun (WGS) entry which is preliminary data.</text>
</comment>
<accession>A0ACC0VTL0</accession>
<proteinExistence type="predicted"/>
<evidence type="ECO:0000313" key="2">
    <source>
        <dbReference type="Proteomes" id="UP001163321"/>
    </source>
</evidence>